<reference evidence="1" key="2">
    <citation type="journal article" date="2022" name="New Phytol.">
        <title>Evolutionary transition to the ectomycorrhizal habit in the genomes of a hyperdiverse lineage of mushroom-forming fungi.</title>
        <authorList>
            <person name="Looney B."/>
            <person name="Miyauchi S."/>
            <person name="Morin E."/>
            <person name="Drula E."/>
            <person name="Courty P.E."/>
            <person name="Kohler A."/>
            <person name="Kuo A."/>
            <person name="LaButti K."/>
            <person name="Pangilinan J."/>
            <person name="Lipzen A."/>
            <person name="Riley R."/>
            <person name="Andreopoulos W."/>
            <person name="He G."/>
            <person name="Johnson J."/>
            <person name="Nolan M."/>
            <person name="Tritt A."/>
            <person name="Barry K.W."/>
            <person name="Grigoriev I.V."/>
            <person name="Nagy L.G."/>
            <person name="Hibbett D."/>
            <person name="Henrissat B."/>
            <person name="Matheny P.B."/>
            <person name="Labbe J."/>
            <person name="Martin F.M."/>
        </authorList>
    </citation>
    <scope>NUCLEOTIDE SEQUENCE</scope>
    <source>
        <strain evidence="1">FP105234-sp</strain>
    </source>
</reference>
<sequence>MTIIPTHDLPKGDAGRRASYPFGLAPIITTLGPASQSQCKRKPDASKLESNAGMRQGGRRVPTSLADSAWGRSVSLPETVPEINWEPAMLVRAYSEGSLLTPSVPRSPLQEVTQRPRFARTKSPPPWAPKWPCHLLLSRIKRQMKSIGKSTEDHIAVADIQELDRQDWADRNRREEAHSCYAAFASPVDDVVPCASTRVVMHGYAHDLPSALIAPLEQLYLSGIHKGSLFRNPADHERFLNLLDIFNAPHMHGYDPSLRTGSMGDVAALLAAWFVNTPGGVIPQLIYEPLFHYCVKASVDRGGLELDTSKPEMCIPPRLRRLYQKAEADQEAIRIAVARDILRLLPSQSLSILVYAFTVFAQLPLGSDNLNFDEIANRFGKGLFWEFSDAACQTTVWLLERWHQISEGLFDPEPEDECDLATPQSAEPPSEVKMRRATEEVKVARIRWPTLR</sequence>
<comment type="caution">
    <text evidence="1">The sequence shown here is derived from an EMBL/GenBank/DDBJ whole genome shotgun (WGS) entry which is preliminary data.</text>
</comment>
<keyword evidence="2" id="KW-1185">Reference proteome</keyword>
<evidence type="ECO:0000313" key="1">
    <source>
        <dbReference type="EMBL" id="KAI0050486.1"/>
    </source>
</evidence>
<name>A0ACB8S272_9AGAM</name>
<evidence type="ECO:0000313" key="2">
    <source>
        <dbReference type="Proteomes" id="UP000814033"/>
    </source>
</evidence>
<dbReference type="Proteomes" id="UP000814033">
    <property type="component" value="Unassembled WGS sequence"/>
</dbReference>
<reference evidence="1" key="1">
    <citation type="submission" date="2021-02" db="EMBL/GenBank/DDBJ databases">
        <authorList>
            <consortium name="DOE Joint Genome Institute"/>
            <person name="Ahrendt S."/>
            <person name="Looney B.P."/>
            <person name="Miyauchi S."/>
            <person name="Morin E."/>
            <person name="Drula E."/>
            <person name="Courty P.E."/>
            <person name="Chicoki N."/>
            <person name="Fauchery L."/>
            <person name="Kohler A."/>
            <person name="Kuo A."/>
            <person name="Labutti K."/>
            <person name="Pangilinan J."/>
            <person name="Lipzen A."/>
            <person name="Riley R."/>
            <person name="Andreopoulos W."/>
            <person name="He G."/>
            <person name="Johnson J."/>
            <person name="Barry K.W."/>
            <person name="Grigoriev I.V."/>
            <person name="Nagy L."/>
            <person name="Hibbett D."/>
            <person name="Henrissat B."/>
            <person name="Matheny P.B."/>
            <person name="Labbe J."/>
            <person name="Martin F."/>
        </authorList>
    </citation>
    <scope>NUCLEOTIDE SEQUENCE</scope>
    <source>
        <strain evidence="1">FP105234-sp</strain>
    </source>
</reference>
<dbReference type="EMBL" id="MU275861">
    <property type="protein sequence ID" value="KAI0050486.1"/>
    <property type="molecule type" value="Genomic_DNA"/>
</dbReference>
<gene>
    <name evidence="1" type="ORF">FA95DRAFT_1603497</name>
</gene>
<protein>
    <submittedName>
        <fullName evidence="1">Uncharacterized protein</fullName>
    </submittedName>
</protein>
<organism evidence="1 2">
    <name type="scientific">Auriscalpium vulgare</name>
    <dbReference type="NCBI Taxonomy" id="40419"/>
    <lineage>
        <taxon>Eukaryota</taxon>
        <taxon>Fungi</taxon>
        <taxon>Dikarya</taxon>
        <taxon>Basidiomycota</taxon>
        <taxon>Agaricomycotina</taxon>
        <taxon>Agaricomycetes</taxon>
        <taxon>Russulales</taxon>
        <taxon>Auriscalpiaceae</taxon>
        <taxon>Auriscalpium</taxon>
    </lineage>
</organism>
<accession>A0ACB8S272</accession>
<proteinExistence type="predicted"/>